<gene>
    <name evidence="6" type="ORF">RIF29_22051</name>
</gene>
<dbReference type="InterPro" id="IPR050587">
    <property type="entry name" value="GNT1/Glycosyltrans_8"/>
</dbReference>
<dbReference type="CDD" id="cd02537">
    <property type="entry name" value="GT8_Glycogenin"/>
    <property type="match status" value="1"/>
</dbReference>
<protein>
    <recommendedName>
        <fullName evidence="4">Hexosyltransferase</fullName>
        <ecNumber evidence="4">2.4.1.-</ecNumber>
    </recommendedName>
</protein>
<dbReference type="GO" id="GO:0016757">
    <property type="term" value="F:glycosyltransferase activity"/>
    <property type="evidence" value="ECO:0007669"/>
    <property type="project" value="UniProtKB-KW"/>
</dbReference>
<keyword evidence="2" id="KW-0808">Transferase</keyword>
<proteinExistence type="inferred from homology"/>
<dbReference type="InterPro" id="IPR029044">
    <property type="entry name" value="Nucleotide-diphossugar_trans"/>
</dbReference>
<reference evidence="6 7" key="1">
    <citation type="submission" date="2024-01" db="EMBL/GenBank/DDBJ databases">
        <title>The genomes of 5 underutilized Papilionoideae crops provide insights into root nodulation and disease resistanc.</title>
        <authorList>
            <person name="Yuan L."/>
        </authorList>
    </citation>
    <scope>NUCLEOTIDE SEQUENCE [LARGE SCALE GENOMIC DNA]</scope>
    <source>
        <strain evidence="6">ZHUSHIDOU_FW_LH</strain>
        <tissue evidence="6">Leaf</tissue>
    </source>
</reference>
<sequence length="580" mass="67148">MASNCSSLSFSSKQKTYFILLFVSTALSLFIFLVVKPTKRVPIITSILNHHQVEKTKPSWFDVIEKNIGPSKRRIKVGLVNFDSRVVNDNSSSLFYDKLDALHPRVETVSVEFDHVDKNMKWEDIFPEWIDENNAKCPDLPMPKLENHRDLNVVVARVPCMNNKGGIIIRDVFRLQVNLVVANLAVESGWAKKLDTNEDVYVVFIGSCGPMVDIFRCDDILMHQLGEYWVYKPDLRSLKQKTLMPLGSCKIAPAYAETGKEAWRAYMTHSAATLKMYNSSVHIPRLAYVTVLHSSEAYVCGAIALAQSIIKLQTNNTKDGRNIDLLLLADDSIGPNSIKGLEASGWKIKHIQRILNPFAQKGSYNEWNYSKLRIWQLTMYDKIIFLDSDLLVLKNIDDFFIYPQLSAAPNDKILFNSGLMVIEPSMCMFEHLMNQSLKVKPYNGGDQGFLNEVFTWWHRFPRKLNYLKSFSDEGNNNNEIPNEDLYVMHYLGIKPWDCYRDYDCNWDMKDHLVFASDSAHKRWWEVYDGMPKELQSYCGLTKKKEERIMNHRRMARNASSLNDEHWKVEVKDPRRKHYVD</sequence>
<evidence type="ECO:0000256" key="2">
    <source>
        <dbReference type="ARBA" id="ARBA00022679"/>
    </source>
</evidence>
<dbReference type="InterPro" id="IPR002495">
    <property type="entry name" value="Glyco_trans_8"/>
</dbReference>
<evidence type="ECO:0000256" key="4">
    <source>
        <dbReference type="RuleBase" id="RU362027"/>
    </source>
</evidence>
<dbReference type="SUPFAM" id="SSF53448">
    <property type="entry name" value="Nucleotide-diphospho-sugar transferases"/>
    <property type="match status" value="1"/>
</dbReference>
<feature type="transmembrane region" description="Helical" evidence="5">
    <location>
        <begin position="16"/>
        <end position="35"/>
    </location>
</feature>
<name>A0AAN9F3P3_CROPI</name>
<keyword evidence="3" id="KW-0464">Manganese</keyword>
<accession>A0AAN9F3P3</accession>
<comment type="similarity">
    <text evidence="4">Belongs to the glycosyltransferase 8 family.</text>
</comment>
<dbReference type="Gene3D" id="3.90.550.10">
    <property type="entry name" value="Spore Coat Polysaccharide Biosynthesis Protein SpsA, Chain A"/>
    <property type="match status" value="1"/>
</dbReference>
<keyword evidence="1" id="KW-0328">Glycosyltransferase</keyword>
<evidence type="ECO:0000313" key="6">
    <source>
        <dbReference type="EMBL" id="KAK7269327.1"/>
    </source>
</evidence>
<keyword evidence="5" id="KW-0812">Transmembrane</keyword>
<dbReference type="PANTHER" id="PTHR11183">
    <property type="entry name" value="GLYCOGENIN SUBFAMILY MEMBER"/>
    <property type="match status" value="1"/>
</dbReference>
<evidence type="ECO:0000256" key="1">
    <source>
        <dbReference type="ARBA" id="ARBA00022676"/>
    </source>
</evidence>
<evidence type="ECO:0000313" key="7">
    <source>
        <dbReference type="Proteomes" id="UP001372338"/>
    </source>
</evidence>
<comment type="caution">
    <text evidence="6">The sequence shown here is derived from an EMBL/GenBank/DDBJ whole genome shotgun (WGS) entry which is preliminary data.</text>
</comment>
<dbReference type="Proteomes" id="UP001372338">
    <property type="component" value="Unassembled WGS sequence"/>
</dbReference>
<organism evidence="6 7">
    <name type="scientific">Crotalaria pallida</name>
    <name type="common">Smooth rattlebox</name>
    <name type="synonym">Crotalaria striata</name>
    <dbReference type="NCBI Taxonomy" id="3830"/>
    <lineage>
        <taxon>Eukaryota</taxon>
        <taxon>Viridiplantae</taxon>
        <taxon>Streptophyta</taxon>
        <taxon>Embryophyta</taxon>
        <taxon>Tracheophyta</taxon>
        <taxon>Spermatophyta</taxon>
        <taxon>Magnoliopsida</taxon>
        <taxon>eudicotyledons</taxon>
        <taxon>Gunneridae</taxon>
        <taxon>Pentapetalae</taxon>
        <taxon>rosids</taxon>
        <taxon>fabids</taxon>
        <taxon>Fabales</taxon>
        <taxon>Fabaceae</taxon>
        <taxon>Papilionoideae</taxon>
        <taxon>50 kb inversion clade</taxon>
        <taxon>genistoids sensu lato</taxon>
        <taxon>core genistoids</taxon>
        <taxon>Crotalarieae</taxon>
        <taxon>Crotalaria</taxon>
    </lineage>
</organism>
<dbReference type="AlphaFoldDB" id="A0AAN9F3P3"/>
<keyword evidence="5" id="KW-0472">Membrane</keyword>
<dbReference type="Pfam" id="PF01501">
    <property type="entry name" value="Glyco_transf_8"/>
    <property type="match status" value="1"/>
</dbReference>
<keyword evidence="5" id="KW-1133">Transmembrane helix</keyword>
<dbReference type="EC" id="2.4.1.-" evidence="4"/>
<dbReference type="EMBL" id="JAYWIO010000004">
    <property type="protein sequence ID" value="KAK7269327.1"/>
    <property type="molecule type" value="Genomic_DNA"/>
</dbReference>
<evidence type="ECO:0000256" key="3">
    <source>
        <dbReference type="ARBA" id="ARBA00023211"/>
    </source>
</evidence>
<evidence type="ECO:0000256" key="5">
    <source>
        <dbReference type="SAM" id="Phobius"/>
    </source>
</evidence>
<keyword evidence="7" id="KW-1185">Reference proteome</keyword>